<dbReference type="InterPro" id="IPR001173">
    <property type="entry name" value="Glyco_trans_2-like"/>
</dbReference>
<proteinExistence type="inferred from homology"/>
<dbReference type="EMBL" id="CP011112">
    <property type="protein sequence ID" value="AKU19191.1"/>
    <property type="molecule type" value="Genomic_DNA"/>
</dbReference>
<dbReference type="InterPro" id="IPR050256">
    <property type="entry name" value="Glycosyltransferase_2"/>
</dbReference>
<dbReference type="PANTHER" id="PTHR48090">
    <property type="entry name" value="UNDECAPRENYL-PHOSPHATE 4-DEOXY-4-FORMAMIDO-L-ARABINOSE TRANSFERASE-RELATED"/>
    <property type="match status" value="1"/>
</dbReference>
<accession>A0A0K1JR42</accession>
<organism evidence="3 4">
    <name type="scientific">Luteipulveratus mongoliensis</name>
    <dbReference type="NCBI Taxonomy" id="571913"/>
    <lineage>
        <taxon>Bacteria</taxon>
        <taxon>Bacillati</taxon>
        <taxon>Actinomycetota</taxon>
        <taxon>Actinomycetes</taxon>
        <taxon>Micrococcales</taxon>
        <taxon>Dermacoccaceae</taxon>
        <taxon>Luteipulveratus</taxon>
    </lineage>
</organism>
<reference evidence="3 4" key="1">
    <citation type="submission" date="2015-03" db="EMBL/GenBank/DDBJ databases">
        <title>Luteipulveratus halotolerans sp. nov., a novel actinobacterium (Dermacoccaceae) from Sarawak, Malaysia.</title>
        <authorList>
            <person name="Juboi H."/>
            <person name="Basik A."/>
            <person name="Shamsul S.S."/>
            <person name="Arnold P."/>
            <person name="Schmitt E.K."/>
            <person name="Sanglier J.-J."/>
            <person name="Yeo T."/>
        </authorList>
    </citation>
    <scope>NUCLEOTIDE SEQUENCE [LARGE SCALE GENOMIC DNA]</scope>
    <source>
        <strain evidence="3 4">MN07-A0370</strain>
    </source>
</reference>
<dbReference type="KEGG" id="lmoi:VV02_21930"/>
<dbReference type="SUPFAM" id="SSF53448">
    <property type="entry name" value="Nucleotide-diphospho-sugar transferases"/>
    <property type="match status" value="1"/>
</dbReference>
<dbReference type="STRING" id="571913.VV02_21930"/>
<evidence type="ECO:0000313" key="4">
    <source>
        <dbReference type="Proteomes" id="UP000066480"/>
    </source>
</evidence>
<evidence type="ECO:0000259" key="2">
    <source>
        <dbReference type="Pfam" id="PF00535"/>
    </source>
</evidence>
<keyword evidence="4" id="KW-1185">Reference proteome</keyword>
<feature type="domain" description="Glycosyltransferase 2-like" evidence="2">
    <location>
        <begin position="3"/>
        <end position="114"/>
    </location>
</feature>
<evidence type="ECO:0000256" key="1">
    <source>
        <dbReference type="ARBA" id="ARBA00006739"/>
    </source>
</evidence>
<dbReference type="Pfam" id="PF00535">
    <property type="entry name" value="Glycos_transf_2"/>
    <property type="match status" value="1"/>
</dbReference>
<sequence>MDVILPCLDESAAIPRVLAGLPPGARALVVDNGSTDGSALVAEQLGASVIHCGAKGYGAACHAGLLAATSDVVAFCDCDDSIDLTGLMTLAAPVVAGRADLAVGRRVPTTRGAWPSYARLANAALAWRLRRIGLPVRDVSPLRIARRADLLALDQQDRRSGYPLETLVLAGRAGWRVVERDIAYRPRIGTSKVTGTVRGTAQAMRDMSGVLGRC</sequence>
<comment type="similarity">
    <text evidence="1">Belongs to the glycosyltransferase 2 family.</text>
</comment>
<gene>
    <name evidence="3" type="ORF">VV02_21930</name>
</gene>
<dbReference type="AlphaFoldDB" id="A0A0K1JR42"/>
<dbReference type="OrthoDB" id="9797819at2"/>
<name>A0A0K1JR42_9MICO</name>
<dbReference type="InterPro" id="IPR029044">
    <property type="entry name" value="Nucleotide-diphossugar_trans"/>
</dbReference>
<protein>
    <submittedName>
        <fullName evidence="3">Glycosyltransferase</fullName>
    </submittedName>
</protein>
<keyword evidence="3" id="KW-0808">Transferase</keyword>
<dbReference type="CDD" id="cd04179">
    <property type="entry name" value="DPM_DPG-synthase_like"/>
    <property type="match status" value="1"/>
</dbReference>
<dbReference type="Proteomes" id="UP000066480">
    <property type="component" value="Chromosome"/>
</dbReference>
<dbReference type="Gene3D" id="3.90.550.10">
    <property type="entry name" value="Spore Coat Polysaccharide Biosynthesis Protein SpsA, Chain A"/>
    <property type="match status" value="1"/>
</dbReference>
<dbReference type="GO" id="GO:0016740">
    <property type="term" value="F:transferase activity"/>
    <property type="evidence" value="ECO:0007669"/>
    <property type="project" value="UniProtKB-KW"/>
</dbReference>
<evidence type="ECO:0000313" key="3">
    <source>
        <dbReference type="EMBL" id="AKU19191.1"/>
    </source>
</evidence>
<dbReference type="PANTHER" id="PTHR48090:SF7">
    <property type="entry name" value="RFBJ PROTEIN"/>
    <property type="match status" value="1"/>
</dbReference>